<dbReference type="Proteomes" id="UP000699042">
    <property type="component" value="Unassembled WGS sequence"/>
</dbReference>
<evidence type="ECO:0000313" key="1">
    <source>
        <dbReference type="EMBL" id="KAG7058688.1"/>
    </source>
</evidence>
<name>A0A9P7UKX8_9PEZI</name>
<reference evidence="1" key="1">
    <citation type="submission" date="2021-05" db="EMBL/GenBank/DDBJ databases">
        <title>Comparative genomics of three Colletotrichum scovillei strains and genetic complementation revealed genes involved fungal growth and virulence on chili pepper.</title>
        <authorList>
            <person name="Hsieh D.-K."/>
            <person name="Chuang S.-C."/>
            <person name="Chen C.-Y."/>
            <person name="Chao Y.-T."/>
            <person name="Lu M.-Y.J."/>
            <person name="Lee M.-H."/>
            <person name="Shih M.-C."/>
        </authorList>
    </citation>
    <scope>NUCLEOTIDE SEQUENCE</scope>
    <source>
        <strain evidence="1">Coll-153</strain>
    </source>
</reference>
<proteinExistence type="predicted"/>
<dbReference type="EMBL" id="JAESDN010000001">
    <property type="protein sequence ID" value="KAG7058688.1"/>
    <property type="molecule type" value="Genomic_DNA"/>
</dbReference>
<evidence type="ECO:0000313" key="2">
    <source>
        <dbReference type="Proteomes" id="UP000699042"/>
    </source>
</evidence>
<keyword evidence="2" id="KW-1185">Reference proteome</keyword>
<organism evidence="1 2">
    <name type="scientific">Colletotrichum scovillei</name>
    <dbReference type="NCBI Taxonomy" id="1209932"/>
    <lineage>
        <taxon>Eukaryota</taxon>
        <taxon>Fungi</taxon>
        <taxon>Dikarya</taxon>
        <taxon>Ascomycota</taxon>
        <taxon>Pezizomycotina</taxon>
        <taxon>Sordariomycetes</taxon>
        <taxon>Hypocreomycetidae</taxon>
        <taxon>Glomerellales</taxon>
        <taxon>Glomerellaceae</taxon>
        <taxon>Colletotrichum</taxon>
        <taxon>Colletotrichum acutatum species complex</taxon>
    </lineage>
</organism>
<gene>
    <name evidence="1" type="ORF">JMJ77_006060</name>
</gene>
<comment type="caution">
    <text evidence="1">The sequence shown here is derived from an EMBL/GenBank/DDBJ whole genome shotgun (WGS) entry which is preliminary data.</text>
</comment>
<dbReference type="AlphaFoldDB" id="A0A9P7UKX8"/>
<accession>A0A9P7UKX8</accession>
<protein>
    <submittedName>
        <fullName evidence="1">Uncharacterized protein</fullName>
    </submittedName>
</protein>
<sequence length="150" mass="16703">MSSSKFTFPTDITNKTRTRHASDSTCINTPAARRLHSVMVYGALLFCFSSIRTLTPKPELGARCYTDRAVKTDISPDSCMKRPYELHATVNSLFSARPAQRPSNYWMSLLSARRAPVIIIGRWHDSSASPIRLAPTFPPLVFARASQSTP</sequence>